<evidence type="ECO:0000313" key="2">
    <source>
        <dbReference type="EMBL" id="SHG64708.1"/>
    </source>
</evidence>
<keyword evidence="1" id="KW-1133">Transmembrane helix</keyword>
<feature type="transmembrane region" description="Helical" evidence="1">
    <location>
        <begin position="45"/>
        <end position="62"/>
    </location>
</feature>
<keyword evidence="1" id="KW-0472">Membrane</keyword>
<feature type="transmembrane region" description="Helical" evidence="1">
    <location>
        <begin position="125"/>
        <end position="145"/>
    </location>
</feature>
<keyword evidence="3" id="KW-1185">Reference proteome</keyword>
<proteinExistence type="predicted"/>
<dbReference type="EMBL" id="FQWF01000008">
    <property type="protein sequence ID" value="SHG64708.1"/>
    <property type="molecule type" value="Genomic_DNA"/>
</dbReference>
<accession>A0A1M5LI59</accession>
<reference evidence="3" key="1">
    <citation type="submission" date="2016-11" db="EMBL/GenBank/DDBJ databases">
        <authorList>
            <person name="Varghese N."/>
            <person name="Submissions S."/>
        </authorList>
    </citation>
    <scope>NUCLEOTIDE SEQUENCE [LARGE SCALE GENOMIC DNA]</scope>
    <source>
        <strain evidence="3">DSM 17659</strain>
    </source>
</reference>
<dbReference type="RefSeq" id="WP_073019692.1">
    <property type="nucleotide sequence ID" value="NZ_FQWF01000008.1"/>
</dbReference>
<dbReference type="STRING" id="229205.SAMN05444372_10878"/>
<feature type="transmembrane region" description="Helical" evidence="1">
    <location>
        <begin position="160"/>
        <end position="187"/>
    </location>
</feature>
<protein>
    <submittedName>
        <fullName evidence="2">Uncharacterized protein</fullName>
    </submittedName>
</protein>
<evidence type="ECO:0000256" key="1">
    <source>
        <dbReference type="SAM" id="Phobius"/>
    </source>
</evidence>
<evidence type="ECO:0000313" key="3">
    <source>
        <dbReference type="Proteomes" id="UP000184020"/>
    </source>
</evidence>
<gene>
    <name evidence="2" type="ORF">SAMN05444372_10878</name>
</gene>
<keyword evidence="1" id="KW-0812">Transmembrane</keyword>
<organism evidence="2 3">
    <name type="scientific">Flavobacterium micromati</name>
    <dbReference type="NCBI Taxonomy" id="229205"/>
    <lineage>
        <taxon>Bacteria</taxon>
        <taxon>Pseudomonadati</taxon>
        <taxon>Bacteroidota</taxon>
        <taxon>Flavobacteriia</taxon>
        <taxon>Flavobacteriales</taxon>
        <taxon>Flavobacteriaceae</taxon>
        <taxon>Flavobacterium</taxon>
    </lineage>
</organism>
<sequence length="204" mass="24421">MDFNDIQNQWNNERTDDIAFPNNFQKIQEANTPLDKIKKNLKKELIYQSLAVIFSGFVPVLHDFPVKWWAPFYLLFSMFFGVCVYYLVKLFLFYKRLNNITLRTKDSLYETYFDVRLNMELYKTFTFALTPFVVLFFVGLSVHILSERPDMQISDISNTLLISIFVVISLTILFFGLMAEWWVHFYYGKYAKEIRKILDELKEE</sequence>
<dbReference type="Proteomes" id="UP000184020">
    <property type="component" value="Unassembled WGS sequence"/>
</dbReference>
<feature type="transmembrane region" description="Helical" evidence="1">
    <location>
        <begin position="68"/>
        <end position="88"/>
    </location>
</feature>
<dbReference type="AlphaFoldDB" id="A0A1M5LI59"/>
<name>A0A1M5LI59_9FLAO</name>
<dbReference type="OrthoDB" id="1249607at2"/>